<comment type="function">
    <text evidence="1">Involved in the import of GDP-mannose from the cytoplasm into the Golgi lumen.</text>
</comment>
<evidence type="ECO:0000256" key="1">
    <source>
        <dbReference type="ARBA" id="ARBA00003420"/>
    </source>
</evidence>
<keyword evidence="6 9" id="KW-1133">Transmembrane helix</keyword>
<evidence type="ECO:0000313" key="12">
    <source>
        <dbReference type="Proteomes" id="UP000887229"/>
    </source>
</evidence>
<feature type="domain" description="Sugar phosphate transporter" evidence="10">
    <location>
        <begin position="59"/>
        <end position="342"/>
    </location>
</feature>
<name>A0A9P7ZR15_9HYPO</name>
<feature type="transmembrane region" description="Helical" evidence="9">
    <location>
        <begin position="171"/>
        <end position="191"/>
    </location>
</feature>
<proteinExistence type="inferred from homology"/>
<comment type="subunit">
    <text evidence="4">Homooligomer.</text>
</comment>
<evidence type="ECO:0000256" key="9">
    <source>
        <dbReference type="SAM" id="Phobius"/>
    </source>
</evidence>
<evidence type="ECO:0000256" key="5">
    <source>
        <dbReference type="ARBA" id="ARBA00022692"/>
    </source>
</evidence>
<dbReference type="GO" id="GO:0005789">
    <property type="term" value="C:endoplasmic reticulum membrane"/>
    <property type="evidence" value="ECO:0007669"/>
    <property type="project" value="UniProtKB-SubCell"/>
</dbReference>
<feature type="transmembrane region" description="Helical" evidence="9">
    <location>
        <begin position="118"/>
        <end position="139"/>
    </location>
</feature>
<dbReference type="Pfam" id="PF03151">
    <property type="entry name" value="TPT"/>
    <property type="match status" value="1"/>
</dbReference>
<evidence type="ECO:0000259" key="10">
    <source>
        <dbReference type="Pfam" id="PF03151"/>
    </source>
</evidence>
<sequence length="366" mass="40327">MSRRDSQEPMRLLTPEEQEREGKVEEMDLEQDAARADGPKDKNLDHEYSVASTVKFAWLGTYFFFSLLLTLYNKLVLGMFHFPWLLTFLHATFASLGTFAMLQMGYFKLSRLGRRENLALVAFSGLFTANIAVSNLSLAMVSVPFYQTMRMLCPIFTILIYRVWYSRSYSTMTYVSLIPLIVGAAMTTVGEMTFSDAGFLLTILGVVLAALKTVVTNRFMTGSLALPPVEFLMRMSPLAALQAFACATATGEVGGFWELVNSGELSLPPAFASLTGNGFLALLLNISSFNTNKLAGALTMTICGNLKQCLTVLLGIFLFDVVIGWLNGAGMAVTMLGAVIYSKAELDNKKKKAQETAYKPVEQNVR</sequence>
<dbReference type="RefSeq" id="XP_046120024.1">
    <property type="nucleotide sequence ID" value="XM_046260514.1"/>
</dbReference>
<dbReference type="EMBL" id="MU251249">
    <property type="protein sequence ID" value="KAG9256100.1"/>
    <property type="molecule type" value="Genomic_DNA"/>
</dbReference>
<evidence type="ECO:0000313" key="11">
    <source>
        <dbReference type="EMBL" id="KAG9256100.1"/>
    </source>
</evidence>
<reference evidence="11" key="1">
    <citation type="journal article" date="2021" name="IMA Fungus">
        <title>Genomic characterization of three marine fungi, including Emericellopsis atlantica sp. nov. with signatures of a generalist lifestyle and marine biomass degradation.</title>
        <authorList>
            <person name="Hagestad O.C."/>
            <person name="Hou L."/>
            <person name="Andersen J.H."/>
            <person name="Hansen E.H."/>
            <person name="Altermark B."/>
            <person name="Li C."/>
            <person name="Kuhnert E."/>
            <person name="Cox R.J."/>
            <person name="Crous P.W."/>
            <person name="Spatafora J.W."/>
            <person name="Lail K."/>
            <person name="Amirebrahimi M."/>
            <person name="Lipzen A."/>
            <person name="Pangilinan J."/>
            <person name="Andreopoulos W."/>
            <person name="Hayes R.D."/>
            <person name="Ng V."/>
            <person name="Grigoriev I.V."/>
            <person name="Jackson S.A."/>
            <person name="Sutton T.D.S."/>
            <person name="Dobson A.D.W."/>
            <person name="Rama T."/>
        </authorList>
    </citation>
    <scope>NUCLEOTIDE SEQUENCE</scope>
    <source>
        <strain evidence="11">TS7</strain>
    </source>
</reference>
<feature type="transmembrane region" description="Helical" evidence="9">
    <location>
        <begin position="197"/>
        <end position="215"/>
    </location>
</feature>
<evidence type="ECO:0000256" key="6">
    <source>
        <dbReference type="ARBA" id="ARBA00022989"/>
    </source>
</evidence>
<dbReference type="InterPro" id="IPR050186">
    <property type="entry name" value="TPT_transporter"/>
</dbReference>
<dbReference type="AlphaFoldDB" id="A0A9P7ZR15"/>
<feature type="transmembrane region" description="Helical" evidence="9">
    <location>
        <begin position="269"/>
        <end position="287"/>
    </location>
</feature>
<accession>A0A9P7ZR15</accession>
<dbReference type="PANTHER" id="PTHR11132">
    <property type="entry name" value="SOLUTE CARRIER FAMILY 35"/>
    <property type="match status" value="1"/>
</dbReference>
<feature type="transmembrane region" description="Helical" evidence="9">
    <location>
        <begin position="236"/>
        <end position="257"/>
    </location>
</feature>
<dbReference type="OrthoDB" id="10261634at2759"/>
<evidence type="ECO:0000256" key="2">
    <source>
        <dbReference type="ARBA" id="ARBA00004477"/>
    </source>
</evidence>
<comment type="subcellular location">
    <subcellularLocation>
        <location evidence="2">Endoplasmic reticulum membrane</location>
        <topology evidence="2">Multi-pass membrane protein</topology>
    </subcellularLocation>
</comment>
<keyword evidence="5 9" id="KW-0812">Transmembrane</keyword>
<evidence type="ECO:0000256" key="8">
    <source>
        <dbReference type="SAM" id="MobiDB-lite"/>
    </source>
</evidence>
<comment type="similarity">
    <text evidence="3">Belongs to the TPT transporter family. SLC35D subfamily.</text>
</comment>
<feature type="transmembrane region" description="Helical" evidence="9">
    <location>
        <begin position="84"/>
        <end position="106"/>
    </location>
</feature>
<keyword evidence="7 9" id="KW-0472">Membrane</keyword>
<comment type="caution">
    <text evidence="11">The sequence shown here is derived from an EMBL/GenBank/DDBJ whole genome shotgun (WGS) entry which is preliminary data.</text>
</comment>
<feature type="transmembrane region" description="Helical" evidence="9">
    <location>
        <begin position="145"/>
        <end position="164"/>
    </location>
</feature>
<dbReference type="InterPro" id="IPR004853">
    <property type="entry name" value="Sugar_P_trans_dom"/>
</dbReference>
<protein>
    <submittedName>
        <fullName evidence="11">Triose-phosphate transporter family-domain-containing protein</fullName>
    </submittedName>
</protein>
<dbReference type="GeneID" id="70291417"/>
<feature type="region of interest" description="Disordered" evidence="8">
    <location>
        <begin position="1"/>
        <end position="40"/>
    </location>
</feature>
<organism evidence="11 12">
    <name type="scientific">Emericellopsis atlantica</name>
    <dbReference type="NCBI Taxonomy" id="2614577"/>
    <lineage>
        <taxon>Eukaryota</taxon>
        <taxon>Fungi</taxon>
        <taxon>Dikarya</taxon>
        <taxon>Ascomycota</taxon>
        <taxon>Pezizomycotina</taxon>
        <taxon>Sordariomycetes</taxon>
        <taxon>Hypocreomycetidae</taxon>
        <taxon>Hypocreales</taxon>
        <taxon>Bionectriaceae</taxon>
        <taxon>Emericellopsis</taxon>
    </lineage>
</organism>
<dbReference type="Proteomes" id="UP000887229">
    <property type="component" value="Unassembled WGS sequence"/>
</dbReference>
<evidence type="ECO:0000256" key="7">
    <source>
        <dbReference type="ARBA" id="ARBA00023136"/>
    </source>
</evidence>
<gene>
    <name evidence="11" type="ORF">F5Z01DRAFT_538668</name>
</gene>
<feature type="compositionally biased region" description="Basic and acidic residues" evidence="8">
    <location>
        <begin position="20"/>
        <end position="40"/>
    </location>
</feature>
<evidence type="ECO:0000256" key="3">
    <source>
        <dbReference type="ARBA" id="ARBA00010425"/>
    </source>
</evidence>
<evidence type="ECO:0000256" key="4">
    <source>
        <dbReference type="ARBA" id="ARBA00011182"/>
    </source>
</evidence>
<keyword evidence="12" id="KW-1185">Reference proteome</keyword>
<feature type="transmembrane region" description="Helical" evidence="9">
    <location>
        <begin position="56"/>
        <end position="72"/>
    </location>
</feature>